<proteinExistence type="predicted"/>
<dbReference type="Gene3D" id="1.25.40.420">
    <property type="match status" value="1"/>
</dbReference>
<dbReference type="Pfam" id="PF24681">
    <property type="entry name" value="Kelch_KLHDC2_KLHL20_DRC7"/>
    <property type="match status" value="1"/>
</dbReference>
<dbReference type="SUPFAM" id="SSF54695">
    <property type="entry name" value="POZ domain"/>
    <property type="match status" value="1"/>
</dbReference>
<dbReference type="Proteomes" id="UP000492821">
    <property type="component" value="Unassembled WGS sequence"/>
</dbReference>
<dbReference type="InterPro" id="IPR011333">
    <property type="entry name" value="SKP1/BTB/POZ_sf"/>
</dbReference>
<dbReference type="InterPro" id="IPR011705">
    <property type="entry name" value="BACK"/>
</dbReference>
<dbReference type="PIRSF" id="PIRSF037037">
    <property type="entry name" value="Kelch-like_protein_gigaxonin"/>
    <property type="match status" value="1"/>
</dbReference>
<protein>
    <submittedName>
        <fullName evidence="5">BTB domain-containing protein</fullName>
    </submittedName>
</protein>
<dbReference type="SUPFAM" id="SSF117281">
    <property type="entry name" value="Kelch motif"/>
    <property type="match status" value="2"/>
</dbReference>
<dbReference type="PANTHER" id="PTHR45632:SF3">
    <property type="entry name" value="KELCH-LIKE PROTEIN 32"/>
    <property type="match status" value="1"/>
</dbReference>
<evidence type="ECO:0000313" key="4">
    <source>
        <dbReference type="Proteomes" id="UP000492821"/>
    </source>
</evidence>
<keyword evidence="1" id="KW-0880">Kelch repeat</keyword>
<dbReference type="InterPro" id="IPR017096">
    <property type="entry name" value="BTB-kelch_protein"/>
</dbReference>
<dbReference type="PROSITE" id="PS50097">
    <property type="entry name" value="BTB"/>
    <property type="match status" value="1"/>
</dbReference>
<reference evidence="5" key="2">
    <citation type="submission" date="2020-10" db="UniProtKB">
        <authorList>
            <consortium name="WormBaseParasite"/>
        </authorList>
    </citation>
    <scope>IDENTIFICATION</scope>
</reference>
<dbReference type="InterPro" id="IPR000210">
    <property type="entry name" value="BTB/POZ_dom"/>
</dbReference>
<dbReference type="InterPro" id="IPR006652">
    <property type="entry name" value="Kelch_1"/>
</dbReference>
<keyword evidence="4" id="KW-1185">Reference proteome</keyword>
<name>A0A7E4VF56_PANRE</name>
<dbReference type="SMART" id="SM00225">
    <property type="entry name" value="BTB"/>
    <property type="match status" value="1"/>
</dbReference>
<dbReference type="InterPro" id="IPR015915">
    <property type="entry name" value="Kelch-typ_b-propeller"/>
</dbReference>
<reference evidence="4" key="1">
    <citation type="journal article" date="2013" name="Genetics">
        <title>The draft genome and transcriptome of Panagrellus redivivus are shaped by the harsh demands of a free-living lifestyle.</title>
        <authorList>
            <person name="Srinivasan J."/>
            <person name="Dillman A.R."/>
            <person name="Macchietto M.G."/>
            <person name="Heikkinen L."/>
            <person name="Lakso M."/>
            <person name="Fracchia K.M."/>
            <person name="Antoshechkin I."/>
            <person name="Mortazavi A."/>
            <person name="Wong G."/>
            <person name="Sternberg P.W."/>
        </authorList>
    </citation>
    <scope>NUCLEOTIDE SEQUENCE [LARGE SCALE GENOMIC DNA]</scope>
    <source>
        <strain evidence="4">MT8872</strain>
    </source>
</reference>
<dbReference type="AlphaFoldDB" id="A0A7E4VF56"/>
<evidence type="ECO:0000256" key="1">
    <source>
        <dbReference type="ARBA" id="ARBA00022441"/>
    </source>
</evidence>
<dbReference type="SMART" id="SM00612">
    <property type="entry name" value="Kelch"/>
    <property type="match status" value="6"/>
</dbReference>
<dbReference type="Pfam" id="PF00651">
    <property type="entry name" value="BTB"/>
    <property type="match status" value="1"/>
</dbReference>
<dbReference type="Pfam" id="PF07707">
    <property type="entry name" value="BACK"/>
    <property type="match status" value="1"/>
</dbReference>
<evidence type="ECO:0000259" key="3">
    <source>
        <dbReference type="PROSITE" id="PS50097"/>
    </source>
</evidence>
<accession>A0A7E4VF56</accession>
<sequence>MVAFATPTDDQHVFALNAFREFNRIRQTGNMCDITIMSKGRFFTAHKVVLAASIPYFHLMFTCGLAESRETTVYLDSHDPNAIEAIITYAYTGSINITKENVLSLLIVAAYMQMEDLVIKCQEVLPDVYDTVNVFKALEIGSLYDNEHIMDSASRFLRLNFKACSETTEFVDLNIDTICAVVSNNQLHVESEDDILDAVIRWIRHEPGTRAQHATKVLKFVRFALVNTDKIKEIASDETLRVSPSCRELLTKAIQYHSVPQDRVLNQSMMTEETRECTDAPGIIYVVGGLGQDNSAVEFFDPLGSCWVQSKQMPTSRARMGVAVLNRKLYAIGGSTGIEKVKNVETFDTDTNIWEQKPALLQRRSASTTVTVRGTIYVIGGFDGYDILSTVEAYRPNWRTWIVRPQLQTERCASAGIALGDKIFVLGGHSHFSITASTEVTEVGQHNITPWKFGPELPGPRCRHGAAVINNQIYMAGGYDGTHFLDTMFMYDPEKDKWFPRASLNLKRSRMAFVGTGNILYAVGGHDGANNISSIEIYDPREDKWHFGPSMKSHEGGVVAGVIPVSAKEVNIFSNLSSLRF</sequence>
<dbReference type="Gene3D" id="2.120.10.80">
    <property type="entry name" value="Kelch-type beta propeller"/>
    <property type="match status" value="2"/>
</dbReference>
<dbReference type="PANTHER" id="PTHR45632">
    <property type="entry name" value="LD33804P"/>
    <property type="match status" value="1"/>
</dbReference>
<feature type="domain" description="BTB" evidence="3">
    <location>
        <begin position="32"/>
        <end position="99"/>
    </location>
</feature>
<dbReference type="Pfam" id="PF01344">
    <property type="entry name" value="Kelch_1"/>
    <property type="match status" value="2"/>
</dbReference>
<dbReference type="SMART" id="SM00875">
    <property type="entry name" value="BACK"/>
    <property type="match status" value="1"/>
</dbReference>
<evidence type="ECO:0000256" key="2">
    <source>
        <dbReference type="ARBA" id="ARBA00022737"/>
    </source>
</evidence>
<organism evidence="4 5">
    <name type="scientific">Panagrellus redivivus</name>
    <name type="common">Microworm</name>
    <dbReference type="NCBI Taxonomy" id="6233"/>
    <lineage>
        <taxon>Eukaryota</taxon>
        <taxon>Metazoa</taxon>
        <taxon>Ecdysozoa</taxon>
        <taxon>Nematoda</taxon>
        <taxon>Chromadorea</taxon>
        <taxon>Rhabditida</taxon>
        <taxon>Tylenchina</taxon>
        <taxon>Panagrolaimomorpha</taxon>
        <taxon>Panagrolaimoidea</taxon>
        <taxon>Panagrolaimidae</taxon>
        <taxon>Panagrellus</taxon>
    </lineage>
</organism>
<evidence type="ECO:0000313" key="5">
    <source>
        <dbReference type="WBParaSite" id="Pan_g20348.t1"/>
    </source>
</evidence>
<keyword evidence="2" id="KW-0677">Repeat</keyword>
<dbReference type="WBParaSite" id="Pan_g20348.t1">
    <property type="protein sequence ID" value="Pan_g20348.t1"/>
    <property type="gene ID" value="Pan_g20348"/>
</dbReference>
<dbReference type="Gene3D" id="3.30.710.10">
    <property type="entry name" value="Potassium Channel Kv1.1, Chain A"/>
    <property type="match status" value="1"/>
</dbReference>